<dbReference type="PANTHER" id="PTHR36792">
    <property type="entry name" value="EXPRESSED PROTEIN"/>
    <property type="match status" value="1"/>
</dbReference>
<gene>
    <name evidence="2" type="ORF">ZIOFF_004827</name>
</gene>
<dbReference type="OrthoDB" id="2384430at2759"/>
<comment type="caution">
    <text evidence="2">The sequence shown here is derived from an EMBL/GenBank/DDBJ whole genome shotgun (WGS) entry which is preliminary data.</text>
</comment>
<evidence type="ECO:0000313" key="2">
    <source>
        <dbReference type="EMBL" id="KAG6531057.1"/>
    </source>
</evidence>
<dbReference type="AlphaFoldDB" id="A0A8J5LUJ3"/>
<dbReference type="EMBL" id="JACMSC010000002">
    <property type="protein sequence ID" value="KAG6531057.1"/>
    <property type="molecule type" value="Genomic_DNA"/>
</dbReference>
<dbReference type="PANTHER" id="PTHR36792:SF5">
    <property type="entry name" value="SEL1 REPEAT PROTEIN"/>
    <property type="match status" value="1"/>
</dbReference>
<evidence type="ECO:0000313" key="3">
    <source>
        <dbReference type="Proteomes" id="UP000734854"/>
    </source>
</evidence>
<name>A0A8J5LUJ3_ZINOF</name>
<protein>
    <submittedName>
        <fullName evidence="2">Uncharacterized protein</fullName>
    </submittedName>
</protein>
<dbReference type="Proteomes" id="UP000734854">
    <property type="component" value="Unassembled WGS sequence"/>
</dbReference>
<dbReference type="SMART" id="SM00671">
    <property type="entry name" value="SEL1"/>
    <property type="match status" value="1"/>
</dbReference>
<dbReference type="InterPro" id="IPR006597">
    <property type="entry name" value="Sel1-like"/>
</dbReference>
<feature type="region of interest" description="Disordered" evidence="1">
    <location>
        <begin position="134"/>
        <end position="162"/>
    </location>
</feature>
<organism evidence="2 3">
    <name type="scientific">Zingiber officinale</name>
    <name type="common">Ginger</name>
    <name type="synonym">Amomum zingiber</name>
    <dbReference type="NCBI Taxonomy" id="94328"/>
    <lineage>
        <taxon>Eukaryota</taxon>
        <taxon>Viridiplantae</taxon>
        <taxon>Streptophyta</taxon>
        <taxon>Embryophyta</taxon>
        <taxon>Tracheophyta</taxon>
        <taxon>Spermatophyta</taxon>
        <taxon>Magnoliopsida</taxon>
        <taxon>Liliopsida</taxon>
        <taxon>Zingiberales</taxon>
        <taxon>Zingiberaceae</taxon>
        <taxon>Zingiber</taxon>
    </lineage>
</organism>
<sequence>MGKGPPPPANLERYARVVAERIRRSKVAKPDLKCLSSVKEEAAAIAASSRGIRRRMDERKMQEGRVPLKDVVADCTRRWFQDTLKEARAGDAGMQVLVGQMYQSGYGVSKNEQKANAWISRASKYRSSVWKVSDKRPGYNASDSDSDEEKINIKSSAEGPGS</sequence>
<proteinExistence type="predicted"/>
<evidence type="ECO:0000256" key="1">
    <source>
        <dbReference type="SAM" id="MobiDB-lite"/>
    </source>
</evidence>
<reference evidence="2 3" key="1">
    <citation type="submission" date="2020-08" db="EMBL/GenBank/DDBJ databases">
        <title>Plant Genome Project.</title>
        <authorList>
            <person name="Zhang R.-G."/>
        </authorList>
    </citation>
    <scope>NUCLEOTIDE SEQUENCE [LARGE SCALE GENOMIC DNA]</scope>
    <source>
        <tissue evidence="2">Rhizome</tissue>
    </source>
</reference>
<keyword evidence="3" id="KW-1185">Reference proteome</keyword>
<accession>A0A8J5LUJ3</accession>